<evidence type="ECO:0000256" key="1">
    <source>
        <dbReference type="SAM" id="MobiDB-lite"/>
    </source>
</evidence>
<sequence length="121" mass="13538">MFFMHEEFNLLLLCSEEGPKDTAVNTRQPESPHADTPPPQSHFYAKFLPLAVALRALGAGATRPQFCEARPHKPLTDTGPHRFTGRSPLLRTHTPAAVFQRLPQLSPRIMFPATLPPIQFN</sequence>
<accession>A0AAV2JW69</accession>
<organism evidence="2 3">
    <name type="scientific">Knipowitschia caucasica</name>
    <name type="common">Caucasian dwarf goby</name>
    <name type="synonym">Pomatoschistus caucasicus</name>
    <dbReference type="NCBI Taxonomy" id="637954"/>
    <lineage>
        <taxon>Eukaryota</taxon>
        <taxon>Metazoa</taxon>
        <taxon>Chordata</taxon>
        <taxon>Craniata</taxon>
        <taxon>Vertebrata</taxon>
        <taxon>Euteleostomi</taxon>
        <taxon>Actinopterygii</taxon>
        <taxon>Neopterygii</taxon>
        <taxon>Teleostei</taxon>
        <taxon>Neoteleostei</taxon>
        <taxon>Acanthomorphata</taxon>
        <taxon>Gobiaria</taxon>
        <taxon>Gobiiformes</taxon>
        <taxon>Gobioidei</taxon>
        <taxon>Gobiidae</taxon>
        <taxon>Gobiinae</taxon>
        <taxon>Knipowitschia</taxon>
    </lineage>
</organism>
<dbReference type="AlphaFoldDB" id="A0AAV2JW69"/>
<protein>
    <submittedName>
        <fullName evidence="2">Uncharacterized protein</fullName>
    </submittedName>
</protein>
<name>A0AAV2JW69_KNICA</name>
<feature type="region of interest" description="Disordered" evidence="1">
    <location>
        <begin position="69"/>
        <end position="88"/>
    </location>
</feature>
<feature type="region of interest" description="Disordered" evidence="1">
    <location>
        <begin position="20"/>
        <end position="41"/>
    </location>
</feature>
<keyword evidence="3" id="KW-1185">Reference proteome</keyword>
<evidence type="ECO:0000313" key="2">
    <source>
        <dbReference type="EMBL" id="CAL1580448.1"/>
    </source>
</evidence>
<evidence type="ECO:0000313" key="3">
    <source>
        <dbReference type="Proteomes" id="UP001497482"/>
    </source>
</evidence>
<dbReference type="Proteomes" id="UP001497482">
    <property type="component" value="Chromosome 14"/>
</dbReference>
<dbReference type="EMBL" id="OZ035836">
    <property type="protein sequence ID" value="CAL1580448.1"/>
    <property type="molecule type" value="Genomic_DNA"/>
</dbReference>
<reference evidence="2 3" key="1">
    <citation type="submission" date="2024-04" db="EMBL/GenBank/DDBJ databases">
        <authorList>
            <person name="Waldvogel A.-M."/>
            <person name="Schoenle A."/>
        </authorList>
    </citation>
    <scope>NUCLEOTIDE SEQUENCE [LARGE SCALE GENOMIC DNA]</scope>
</reference>
<gene>
    <name evidence="2" type="ORF">KC01_LOCUS11287</name>
</gene>
<proteinExistence type="predicted"/>